<evidence type="ECO:0000256" key="1">
    <source>
        <dbReference type="SAM" id="MobiDB-lite"/>
    </source>
</evidence>
<dbReference type="Proteomes" id="UP001165287">
    <property type="component" value="Unassembled WGS sequence"/>
</dbReference>
<feature type="compositionally biased region" description="Acidic residues" evidence="1">
    <location>
        <begin position="183"/>
        <end position="197"/>
    </location>
</feature>
<comment type="caution">
    <text evidence="2">The sequence shown here is derived from an EMBL/GenBank/DDBJ whole genome shotgun (WGS) entry which is preliminary data.</text>
</comment>
<dbReference type="RefSeq" id="WP_224138044.1">
    <property type="nucleotide sequence ID" value="NZ_JAIQUM010000011.1"/>
</dbReference>
<gene>
    <name evidence="2" type="ORF">K9V48_07270</name>
</gene>
<reference evidence="2" key="1">
    <citation type="submission" date="2024-05" db="EMBL/GenBank/DDBJ databases">
        <title>Metabacillus sp. nov., isolated from the rhizosphere soil of tomato plants.</title>
        <authorList>
            <person name="Ma R."/>
        </authorList>
    </citation>
    <scope>NUCLEOTIDE SEQUENCE</scope>
    <source>
        <strain evidence="2">DBTR6</strain>
    </source>
</reference>
<evidence type="ECO:0008006" key="4">
    <source>
        <dbReference type="Google" id="ProtNLM"/>
    </source>
</evidence>
<organism evidence="2 3">
    <name type="scientific">Metabacillus rhizolycopersici</name>
    <dbReference type="NCBI Taxonomy" id="2875709"/>
    <lineage>
        <taxon>Bacteria</taxon>
        <taxon>Bacillati</taxon>
        <taxon>Bacillota</taxon>
        <taxon>Bacilli</taxon>
        <taxon>Bacillales</taxon>
        <taxon>Bacillaceae</taxon>
        <taxon>Metabacillus</taxon>
    </lineage>
</organism>
<dbReference type="EMBL" id="JAIQUM010000011">
    <property type="protein sequence ID" value="MBZ5750046.1"/>
    <property type="molecule type" value="Genomic_DNA"/>
</dbReference>
<evidence type="ECO:0000313" key="3">
    <source>
        <dbReference type="Proteomes" id="UP001165287"/>
    </source>
</evidence>
<protein>
    <recommendedName>
        <fullName evidence="4">Plasmid segregation centromere-binding protein ParR</fullName>
    </recommendedName>
</protein>
<evidence type="ECO:0000313" key="2">
    <source>
        <dbReference type="EMBL" id="MBZ5750046.1"/>
    </source>
</evidence>
<keyword evidence="3" id="KW-1185">Reference proteome</keyword>
<proteinExistence type="predicted"/>
<sequence length="208" mass="23487">MNKKGSVSIQRGQAITFRLPSDTPDHIIKQLQKLKETERRNFSSKMAEFILEGVNSSLSRERETVTLPLPQKISKDQRDWLKHSHSEALLGSIVYQLLADPIRATSILAALNSNALDINDALYLQEDGQAEIGIKGYAKDIERSLEEEQEAQEEISTPLADDFDQDLMNFDFEKAKLEQTSASEEDQENDELEDVDDLLGGFLDSMNK</sequence>
<name>A0ABS7UP38_9BACI</name>
<feature type="region of interest" description="Disordered" evidence="1">
    <location>
        <begin position="177"/>
        <end position="208"/>
    </location>
</feature>
<accession>A0ABS7UP38</accession>